<proteinExistence type="predicted"/>
<reference evidence="1 2" key="1">
    <citation type="submission" date="2019-03" db="EMBL/GenBank/DDBJ databases">
        <title>Deep-cultivation of Planctomycetes and their phenomic and genomic characterization uncovers novel biology.</title>
        <authorList>
            <person name="Wiegand S."/>
            <person name="Jogler M."/>
            <person name="Boedeker C."/>
            <person name="Pinto D."/>
            <person name="Vollmers J."/>
            <person name="Rivas-Marin E."/>
            <person name="Kohn T."/>
            <person name="Peeters S.H."/>
            <person name="Heuer A."/>
            <person name="Rast P."/>
            <person name="Oberbeckmann S."/>
            <person name="Bunk B."/>
            <person name="Jeske O."/>
            <person name="Meyerdierks A."/>
            <person name="Storesund J.E."/>
            <person name="Kallscheuer N."/>
            <person name="Luecker S."/>
            <person name="Lage O.M."/>
            <person name="Pohl T."/>
            <person name="Merkel B.J."/>
            <person name="Hornburger P."/>
            <person name="Mueller R.-W."/>
            <person name="Bruemmer F."/>
            <person name="Labrenz M."/>
            <person name="Spormann A.M."/>
            <person name="Op den Camp H."/>
            <person name="Overmann J."/>
            <person name="Amann R."/>
            <person name="Jetten M.S.M."/>
            <person name="Mascher T."/>
            <person name="Medema M.H."/>
            <person name="Devos D.P."/>
            <person name="Kaster A.-K."/>
            <person name="Ovreas L."/>
            <person name="Rohde M."/>
            <person name="Galperin M.Y."/>
            <person name="Jogler C."/>
        </authorList>
    </citation>
    <scope>NUCLEOTIDE SEQUENCE [LARGE SCALE GENOMIC DNA]</scope>
    <source>
        <strain evidence="1 2">Enr13</strain>
    </source>
</reference>
<sequence>MICTTSFLGRRWESNGRRSGRTVVPENAVVKRWTVPEGCTPTSVPYGGGYFSALRIIFLANVELRSICIALAIAKT</sequence>
<keyword evidence="2" id="KW-1185">Reference proteome</keyword>
<dbReference type="KEGG" id="snep:Enr13x_17530"/>
<evidence type="ECO:0000313" key="1">
    <source>
        <dbReference type="EMBL" id="QDV41910.1"/>
    </source>
</evidence>
<dbReference type="EMBL" id="CP037423">
    <property type="protein sequence ID" value="QDV41910.1"/>
    <property type="molecule type" value="Genomic_DNA"/>
</dbReference>
<name>A0A518HM61_9BACT</name>
<accession>A0A518HM61</accession>
<gene>
    <name evidence="1" type="ORF">Enr13x_17530</name>
</gene>
<protein>
    <submittedName>
        <fullName evidence="1">Uncharacterized protein</fullName>
    </submittedName>
</protein>
<evidence type="ECO:0000313" key="2">
    <source>
        <dbReference type="Proteomes" id="UP000319004"/>
    </source>
</evidence>
<organism evidence="1 2">
    <name type="scientific">Stieleria neptunia</name>
    <dbReference type="NCBI Taxonomy" id="2527979"/>
    <lineage>
        <taxon>Bacteria</taxon>
        <taxon>Pseudomonadati</taxon>
        <taxon>Planctomycetota</taxon>
        <taxon>Planctomycetia</taxon>
        <taxon>Pirellulales</taxon>
        <taxon>Pirellulaceae</taxon>
        <taxon>Stieleria</taxon>
    </lineage>
</organism>
<dbReference type="Proteomes" id="UP000319004">
    <property type="component" value="Chromosome"/>
</dbReference>
<dbReference type="AlphaFoldDB" id="A0A518HM61"/>